<proteinExistence type="predicted"/>
<sequence>MPEVTIYTTPTCSWCAAAKRFLDEHEIDYTEYDVSEDPEVLLRLSGQTGVPVLDIDGEIVVGFDRGRIAELLGLEDE</sequence>
<dbReference type="CDD" id="cd02976">
    <property type="entry name" value="NrdH"/>
    <property type="match status" value="1"/>
</dbReference>
<dbReference type="InterPro" id="IPR051548">
    <property type="entry name" value="Grx-like_ET"/>
</dbReference>
<organism evidence="2">
    <name type="scientific">Acetithermum autotrophicum</name>
    <dbReference type="NCBI Taxonomy" id="1446466"/>
    <lineage>
        <taxon>Bacteria</taxon>
        <taxon>Candidatus Bipolaricaulota</taxon>
        <taxon>Candidatus Acetithermum</taxon>
    </lineage>
</organism>
<dbReference type="GO" id="GO:0009055">
    <property type="term" value="F:electron transfer activity"/>
    <property type="evidence" value="ECO:0007669"/>
    <property type="project" value="TreeGrafter"/>
</dbReference>
<gene>
    <name evidence="2" type="ORF">HGMM_OP2C008</name>
</gene>
<feature type="domain" description="Glutaredoxin" evidence="1">
    <location>
        <begin position="4"/>
        <end position="60"/>
    </location>
</feature>
<dbReference type="PANTHER" id="PTHR34386">
    <property type="entry name" value="GLUTAREDOXIN"/>
    <property type="match status" value="1"/>
</dbReference>
<evidence type="ECO:0000313" key="2">
    <source>
        <dbReference type="EMBL" id="BAL58458.1"/>
    </source>
</evidence>
<dbReference type="Pfam" id="PF00462">
    <property type="entry name" value="Glutaredoxin"/>
    <property type="match status" value="1"/>
</dbReference>
<reference evidence="2" key="2">
    <citation type="journal article" date="2012" name="PLoS ONE">
        <title>A Deeply Branching Thermophilic Bacterium with an Ancient Acetyl-CoA Pathway Dominates a Subsurface Ecosystem.</title>
        <authorList>
            <person name="Takami H."/>
            <person name="Noguchi H."/>
            <person name="Takaki Y."/>
            <person name="Uchiyama I."/>
            <person name="Toyoda A."/>
            <person name="Nishi S."/>
            <person name="Chee G.-J."/>
            <person name="Arai W."/>
            <person name="Nunoura T."/>
            <person name="Itoh T."/>
            <person name="Hattori M."/>
            <person name="Takai K."/>
        </authorList>
    </citation>
    <scope>NUCLEOTIDE SEQUENCE</scope>
</reference>
<dbReference type="AlphaFoldDB" id="H5SQU1"/>
<dbReference type="SUPFAM" id="SSF52833">
    <property type="entry name" value="Thioredoxin-like"/>
    <property type="match status" value="1"/>
</dbReference>
<evidence type="ECO:0000259" key="1">
    <source>
        <dbReference type="Pfam" id="PF00462"/>
    </source>
</evidence>
<reference evidence="2" key="1">
    <citation type="journal article" date="2005" name="Environ. Microbiol.">
        <title>Genetic and functional properties of uncultivated thermophilic crenarchaeotes from a subsurface gold mine as revealed by analysis of genome fragments.</title>
        <authorList>
            <person name="Nunoura T."/>
            <person name="Hirayama H."/>
            <person name="Takami H."/>
            <person name="Oida H."/>
            <person name="Nishi S."/>
            <person name="Shimamura S."/>
            <person name="Suzuki Y."/>
            <person name="Inagaki F."/>
            <person name="Takai K."/>
            <person name="Nealson K.H."/>
            <person name="Horikoshi K."/>
        </authorList>
    </citation>
    <scope>NUCLEOTIDE SEQUENCE</scope>
</reference>
<protein>
    <submittedName>
        <fullName evidence="2">Hypothetical conserved protein</fullName>
    </submittedName>
</protein>
<dbReference type="PROSITE" id="PS51354">
    <property type="entry name" value="GLUTAREDOXIN_2"/>
    <property type="match status" value="1"/>
</dbReference>
<dbReference type="Gene3D" id="3.40.30.10">
    <property type="entry name" value="Glutaredoxin"/>
    <property type="match status" value="1"/>
</dbReference>
<dbReference type="PANTHER" id="PTHR34386:SF1">
    <property type="entry name" value="GLUTAREDOXIN-LIKE PROTEIN NRDH"/>
    <property type="match status" value="1"/>
</dbReference>
<accession>H5SQU1</accession>
<dbReference type="InterPro" id="IPR036249">
    <property type="entry name" value="Thioredoxin-like_sf"/>
</dbReference>
<dbReference type="EMBL" id="AP011801">
    <property type="protein sequence ID" value="BAL58458.1"/>
    <property type="molecule type" value="Genomic_DNA"/>
</dbReference>
<dbReference type="InterPro" id="IPR002109">
    <property type="entry name" value="Glutaredoxin"/>
</dbReference>
<name>H5SQU1_ACEAU</name>
<dbReference type="GO" id="GO:0045454">
    <property type="term" value="P:cell redox homeostasis"/>
    <property type="evidence" value="ECO:0007669"/>
    <property type="project" value="TreeGrafter"/>
</dbReference>